<keyword evidence="2 4" id="KW-0689">Ribosomal protein</keyword>
<evidence type="ECO:0000313" key="7">
    <source>
        <dbReference type="Proteomes" id="UP000001744"/>
    </source>
</evidence>
<dbReference type="NCBIfam" id="TIGR00059">
    <property type="entry name" value="L17"/>
    <property type="match status" value="1"/>
</dbReference>
<dbReference type="JaponicusDB" id="SJAG_01591">
    <property type="gene designation" value="mrpl8"/>
</dbReference>
<name>B6JYD1_SCHJY</name>
<keyword evidence="7" id="KW-1185">Reference proteome</keyword>
<evidence type="ECO:0000313" key="5">
    <source>
        <dbReference type="EMBL" id="EEB06549.1"/>
    </source>
</evidence>
<dbReference type="HAMAP" id="MF_01368">
    <property type="entry name" value="Ribosomal_bL17"/>
    <property type="match status" value="1"/>
</dbReference>
<evidence type="ECO:0000313" key="6">
    <source>
        <dbReference type="JaponicusDB" id="SJAG_01591"/>
    </source>
</evidence>
<dbReference type="OMA" id="HIQTTYA"/>
<reference evidence="5 7" key="1">
    <citation type="journal article" date="2011" name="Science">
        <title>Comparative functional genomics of the fission yeasts.</title>
        <authorList>
            <person name="Rhind N."/>
            <person name="Chen Z."/>
            <person name="Yassour M."/>
            <person name="Thompson D.A."/>
            <person name="Haas B.J."/>
            <person name="Habib N."/>
            <person name="Wapinski I."/>
            <person name="Roy S."/>
            <person name="Lin M.F."/>
            <person name="Heiman D.I."/>
            <person name="Young S.K."/>
            <person name="Furuya K."/>
            <person name="Guo Y."/>
            <person name="Pidoux A."/>
            <person name="Chen H.M."/>
            <person name="Robbertse B."/>
            <person name="Goldberg J.M."/>
            <person name="Aoki K."/>
            <person name="Bayne E.H."/>
            <person name="Berlin A.M."/>
            <person name="Desjardins C.A."/>
            <person name="Dobbs E."/>
            <person name="Dukaj L."/>
            <person name="Fan L."/>
            <person name="FitzGerald M.G."/>
            <person name="French C."/>
            <person name="Gujja S."/>
            <person name="Hansen K."/>
            <person name="Keifenheim D."/>
            <person name="Levin J.Z."/>
            <person name="Mosher R.A."/>
            <person name="Mueller C.A."/>
            <person name="Pfiffner J."/>
            <person name="Priest M."/>
            <person name="Russ C."/>
            <person name="Smialowska A."/>
            <person name="Swoboda P."/>
            <person name="Sykes S.M."/>
            <person name="Vaughn M."/>
            <person name="Vengrova S."/>
            <person name="Yoder R."/>
            <person name="Zeng Q."/>
            <person name="Allshire R."/>
            <person name="Baulcombe D."/>
            <person name="Birren B.W."/>
            <person name="Brown W."/>
            <person name="Ekwall K."/>
            <person name="Kellis M."/>
            <person name="Leatherwood J."/>
            <person name="Levin H."/>
            <person name="Margalit H."/>
            <person name="Martienssen R."/>
            <person name="Nieduszynski C.A."/>
            <person name="Spatafora J.W."/>
            <person name="Friedman N."/>
            <person name="Dalgaard J.Z."/>
            <person name="Baumann P."/>
            <person name="Niki H."/>
            <person name="Regev A."/>
            <person name="Nusbaum C."/>
        </authorList>
    </citation>
    <scope>NUCLEOTIDE SEQUENCE [LARGE SCALE GENOMIC DNA]</scope>
    <source>
        <strain evidence="7">yFS275 / FY16936</strain>
    </source>
</reference>
<dbReference type="Proteomes" id="UP000001744">
    <property type="component" value="Unassembled WGS sequence"/>
</dbReference>
<dbReference type="GO" id="GO:0005762">
    <property type="term" value="C:mitochondrial large ribosomal subunit"/>
    <property type="evidence" value="ECO:0000318"/>
    <property type="project" value="GO_Central"/>
</dbReference>
<dbReference type="GeneID" id="7052278"/>
<dbReference type="PROSITE" id="PS01167">
    <property type="entry name" value="RIBOSOMAL_L17"/>
    <property type="match status" value="1"/>
</dbReference>
<dbReference type="InterPro" id="IPR047859">
    <property type="entry name" value="Ribosomal_bL17_CS"/>
</dbReference>
<dbReference type="SUPFAM" id="SSF64263">
    <property type="entry name" value="Prokaryotic ribosomal protein L17"/>
    <property type="match status" value="1"/>
</dbReference>
<dbReference type="HOGENOM" id="CLU_074407_1_2_1"/>
<dbReference type="AlphaFoldDB" id="B6JYD1"/>
<dbReference type="EMBL" id="KE651168">
    <property type="protein sequence ID" value="EEB06549.1"/>
    <property type="molecule type" value="Genomic_DNA"/>
</dbReference>
<dbReference type="eggNOG" id="KOG3280">
    <property type="taxonomic scope" value="Eukaryota"/>
</dbReference>
<dbReference type="Gene3D" id="3.90.1030.10">
    <property type="entry name" value="Ribosomal protein L17"/>
    <property type="match status" value="1"/>
</dbReference>
<comment type="similarity">
    <text evidence="1 4">Belongs to the bacterial ribosomal protein bL17 family.</text>
</comment>
<evidence type="ECO:0000256" key="3">
    <source>
        <dbReference type="ARBA" id="ARBA00023274"/>
    </source>
</evidence>
<evidence type="ECO:0000256" key="1">
    <source>
        <dbReference type="ARBA" id="ARBA00008777"/>
    </source>
</evidence>
<dbReference type="PANTHER" id="PTHR14413">
    <property type="entry name" value="RIBOSOMAL PROTEIN L17"/>
    <property type="match status" value="1"/>
</dbReference>
<keyword evidence="3 4" id="KW-0687">Ribonucleoprotein</keyword>
<gene>
    <name evidence="6" type="primary">mrpl8</name>
    <name evidence="5" type="ORF">SJAG_01591</name>
</gene>
<dbReference type="PANTHER" id="PTHR14413:SF16">
    <property type="entry name" value="LARGE RIBOSOMAL SUBUNIT PROTEIN BL17M"/>
    <property type="match status" value="1"/>
</dbReference>
<organism evidence="5 7">
    <name type="scientific">Schizosaccharomyces japonicus (strain yFS275 / FY16936)</name>
    <name type="common">Fission yeast</name>
    <dbReference type="NCBI Taxonomy" id="402676"/>
    <lineage>
        <taxon>Eukaryota</taxon>
        <taxon>Fungi</taxon>
        <taxon>Dikarya</taxon>
        <taxon>Ascomycota</taxon>
        <taxon>Taphrinomycotina</taxon>
        <taxon>Schizosaccharomycetes</taxon>
        <taxon>Schizosaccharomycetales</taxon>
        <taxon>Schizosaccharomycetaceae</taxon>
        <taxon>Schizosaccharomyces</taxon>
    </lineage>
</organism>
<dbReference type="GO" id="GO:0006412">
    <property type="term" value="P:translation"/>
    <property type="evidence" value="ECO:0007669"/>
    <property type="project" value="InterPro"/>
</dbReference>
<dbReference type="InterPro" id="IPR036373">
    <property type="entry name" value="Ribosomal_bL17_sf"/>
</dbReference>
<accession>B6JYD1</accession>
<dbReference type="GO" id="GO:0003735">
    <property type="term" value="F:structural constituent of ribosome"/>
    <property type="evidence" value="ECO:0000318"/>
    <property type="project" value="GO_Central"/>
</dbReference>
<dbReference type="RefSeq" id="XP_002172842.1">
    <property type="nucleotide sequence ID" value="XM_002172806.2"/>
</dbReference>
<dbReference type="Pfam" id="PF01196">
    <property type="entry name" value="Ribosomal_L17"/>
    <property type="match status" value="1"/>
</dbReference>
<protein>
    <submittedName>
        <fullName evidence="5">Ribosomal protein subunit L8</fullName>
    </submittedName>
</protein>
<proteinExistence type="inferred from homology"/>
<dbReference type="VEuPathDB" id="FungiDB:SJAG_01591"/>
<sequence length="214" mass="24717">MPKKRFYRKLGRKYSHRKALLRNLVTSLVQHENILTTWAKAKEAQKQAEKLITIAKKNGRDHEAWIKASNLVFQPKTTLTKVFDELAPRFQERPGGYTRVLRMPPRFGDNAPQGVLEFVDGPGDSRFYMTAKIIGICQARGKALTEVTELNKRRVLAFRKGGEEEFQRLVECARQEELQRVQADQELENCIREGRVPPKDWKLGDPIPRPTYVS</sequence>
<dbReference type="OrthoDB" id="275000at2759"/>
<evidence type="ECO:0000256" key="4">
    <source>
        <dbReference type="RuleBase" id="RU000660"/>
    </source>
</evidence>
<dbReference type="STRING" id="402676.B6JYD1"/>
<dbReference type="InterPro" id="IPR000456">
    <property type="entry name" value="Ribosomal_bL17"/>
</dbReference>
<evidence type="ECO:0000256" key="2">
    <source>
        <dbReference type="ARBA" id="ARBA00022980"/>
    </source>
</evidence>